<sequence length="124" mass="13559">MEITDPAPELGASLPTCGFPFSLAGGDAQAAPVQSPAERTLVAGSSVSMTCQLSSDNTVHWYRQLRGEPPKRILYMSGYSPTFDKSIDRMKFQAQKNPSNCVLTIKKATQRDTGTYYCIFSSLK</sequence>
<evidence type="ECO:0000256" key="5">
    <source>
        <dbReference type="ARBA" id="ARBA00023170"/>
    </source>
</evidence>
<keyword evidence="3" id="KW-1133">Transmembrane helix</keyword>
<evidence type="ECO:0000256" key="1">
    <source>
        <dbReference type="ARBA" id="ARBA00004370"/>
    </source>
</evidence>
<reference evidence="8" key="2">
    <citation type="submission" date="2025-08" db="UniProtKB">
        <authorList>
            <consortium name="Ensembl"/>
        </authorList>
    </citation>
    <scope>IDENTIFICATION</scope>
</reference>
<keyword evidence="2" id="KW-0812">Transmembrane</keyword>
<accession>A0A8C2T1D2</accession>
<keyword evidence="4" id="KW-0472">Membrane</keyword>
<evidence type="ECO:0000256" key="6">
    <source>
        <dbReference type="ARBA" id="ARBA00023319"/>
    </source>
</evidence>
<dbReference type="InterPro" id="IPR013106">
    <property type="entry name" value="Ig_V-set"/>
</dbReference>
<comment type="subcellular location">
    <subcellularLocation>
        <location evidence="1">Membrane</location>
    </subcellularLocation>
</comment>
<dbReference type="Proteomes" id="UP000694412">
    <property type="component" value="Chromosome 2"/>
</dbReference>
<organism evidence="8 9">
    <name type="scientific">Coturnix japonica</name>
    <name type="common">Japanese quail</name>
    <name type="synonym">Coturnix coturnix japonica</name>
    <dbReference type="NCBI Taxonomy" id="93934"/>
    <lineage>
        <taxon>Eukaryota</taxon>
        <taxon>Metazoa</taxon>
        <taxon>Chordata</taxon>
        <taxon>Craniata</taxon>
        <taxon>Vertebrata</taxon>
        <taxon>Euteleostomi</taxon>
        <taxon>Archelosauria</taxon>
        <taxon>Archosauria</taxon>
        <taxon>Dinosauria</taxon>
        <taxon>Saurischia</taxon>
        <taxon>Theropoda</taxon>
        <taxon>Coelurosauria</taxon>
        <taxon>Aves</taxon>
        <taxon>Neognathae</taxon>
        <taxon>Galloanserae</taxon>
        <taxon>Galliformes</taxon>
        <taxon>Phasianidae</taxon>
        <taxon>Perdicinae</taxon>
        <taxon>Coturnix</taxon>
    </lineage>
</organism>
<reference evidence="8" key="1">
    <citation type="submission" date="2015-11" db="EMBL/GenBank/DDBJ databases">
        <authorList>
            <consortium name="International Coturnix japonica Genome Analysis Consortium"/>
            <person name="Warren W."/>
            <person name="Burt D.W."/>
            <person name="Antin P.B."/>
            <person name="Lanford R."/>
            <person name="Gros J."/>
            <person name="Wilson R.K."/>
        </authorList>
    </citation>
    <scope>NUCLEOTIDE SEQUENCE [LARGE SCALE GENOMIC DNA]</scope>
</reference>
<evidence type="ECO:0000313" key="9">
    <source>
        <dbReference type="Proteomes" id="UP000694412"/>
    </source>
</evidence>
<dbReference type="AlphaFoldDB" id="A0A8C2T1D2"/>
<evidence type="ECO:0000259" key="7">
    <source>
        <dbReference type="PROSITE" id="PS50835"/>
    </source>
</evidence>
<dbReference type="PANTHER" id="PTHR19256">
    <property type="entry name" value="T-CELL RECEPTOR GAMMA CHAIN"/>
    <property type="match status" value="1"/>
</dbReference>
<dbReference type="Gene3D" id="2.60.40.10">
    <property type="entry name" value="Immunoglobulins"/>
    <property type="match status" value="1"/>
</dbReference>
<dbReference type="Ensembl" id="ENSCJPT00005010837.1">
    <property type="protein sequence ID" value="ENSCJPP00005006962.1"/>
    <property type="gene ID" value="ENSCJPG00005006435.1"/>
</dbReference>
<dbReference type="CDD" id="cd00099">
    <property type="entry name" value="IgV"/>
    <property type="match status" value="1"/>
</dbReference>
<evidence type="ECO:0000256" key="2">
    <source>
        <dbReference type="ARBA" id="ARBA00022692"/>
    </source>
</evidence>
<evidence type="ECO:0000313" key="8">
    <source>
        <dbReference type="Ensembl" id="ENSCJPP00005006962.1"/>
    </source>
</evidence>
<protein>
    <submittedName>
        <fullName evidence="8">Uncharacterized LOC107309861</fullName>
    </submittedName>
</protein>
<evidence type="ECO:0000256" key="4">
    <source>
        <dbReference type="ARBA" id="ARBA00023136"/>
    </source>
</evidence>
<keyword evidence="9" id="KW-1185">Reference proteome</keyword>
<dbReference type="InterPro" id="IPR013783">
    <property type="entry name" value="Ig-like_fold"/>
</dbReference>
<dbReference type="InterPro" id="IPR036179">
    <property type="entry name" value="Ig-like_dom_sf"/>
</dbReference>
<proteinExistence type="predicted"/>
<evidence type="ECO:0000256" key="3">
    <source>
        <dbReference type="ARBA" id="ARBA00022989"/>
    </source>
</evidence>
<reference evidence="8" key="3">
    <citation type="submission" date="2025-09" db="UniProtKB">
        <authorList>
            <consortium name="Ensembl"/>
        </authorList>
    </citation>
    <scope>IDENTIFICATION</scope>
</reference>
<dbReference type="SMART" id="SM00406">
    <property type="entry name" value="IGv"/>
    <property type="match status" value="1"/>
</dbReference>
<dbReference type="InterPro" id="IPR003599">
    <property type="entry name" value="Ig_sub"/>
</dbReference>
<dbReference type="InterPro" id="IPR051117">
    <property type="entry name" value="TRG_var/const_region"/>
</dbReference>
<dbReference type="PROSITE" id="PS50835">
    <property type="entry name" value="IG_LIKE"/>
    <property type="match status" value="1"/>
</dbReference>
<feature type="domain" description="Ig-like" evidence="7">
    <location>
        <begin position="32"/>
        <end position="124"/>
    </location>
</feature>
<dbReference type="SUPFAM" id="SSF48726">
    <property type="entry name" value="Immunoglobulin"/>
    <property type="match status" value="1"/>
</dbReference>
<dbReference type="Pfam" id="PF07686">
    <property type="entry name" value="V-set"/>
    <property type="match status" value="1"/>
</dbReference>
<dbReference type="PANTHER" id="PTHR19256:SF65">
    <property type="entry name" value="T CELL RECEPTOR GAMMA CONSTANT 1-RELATED"/>
    <property type="match status" value="1"/>
</dbReference>
<dbReference type="SMART" id="SM00409">
    <property type="entry name" value="IG"/>
    <property type="match status" value="1"/>
</dbReference>
<keyword evidence="5" id="KW-0675">Receptor</keyword>
<name>A0A8C2T1D2_COTJA</name>
<keyword evidence="6" id="KW-0393">Immunoglobulin domain</keyword>
<dbReference type="GeneTree" id="ENSGT00960000189317"/>
<dbReference type="GO" id="GO:0016020">
    <property type="term" value="C:membrane"/>
    <property type="evidence" value="ECO:0007669"/>
    <property type="project" value="UniProtKB-SubCell"/>
</dbReference>
<dbReference type="InterPro" id="IPR007110">
    <property type="entry name" value="Ig-like_dom"/>
</dbReference>